<sequence>MEIFAGRTARLVVGNDDEVPLDLMLEPWGDVHRILPKEECVVVTHSSAGDGSWPGTQLGDEPFQVDHRRDSVTVWANGHCFHLFDRRGNEIDPYIYGGCPAQSPAA</sequence>
<keyword evidence="2" id="KW-1185">Reference proteome</keyword>
<evidence type="ECO:0000313" key="2">
    <source>
        <dbReference type="Proteomes" id="UP001551210"/>
    </source>
</evidence>
<accession>A0ABV3D2N7</accession>
<dbReference type="RefSeq" id="WP_359213150.1">
    <property type="nucleotide sequence ID" value="NZ_JBEZAM010000048.1"/>
</dbReference>
<name>A0ABV3D2N7_STREX</name>
<proteinExistence type="predicted"/>
<dbReference type="EMBL" id="JBEZAM010000048">
    <property type="protein sequence ID" value="MEU7296740.1"/>
    <property type="molecule type" value="Genomic_DNA"/>
</dbReference>
<organism evidence="1 2">
    <name type="scientific">Streptomyces exfoliatus</name>
    <name type="common">Streptomyces hydrogenans</name>
    <dbReference type="NCBI Taxonomy" id="1905"/>
    <lineage>
        <taxon>Bacteria</taxon>
        <taxon>Bacillati</taxon>
        <taxon>Actinomycetota</taxon>
        <taxon>Actinomycetes</taxon>
        <taxon>Kitasatosporales</taxon>
        <taxon>Streptomycetaceae</taxon>
        <taxon>Streptomyces</taxon>
    </lineage>
</organism>
<dbReference type="Proteomes" id="UP001551210">
    <property type="component" value="Unassembled WGS sequence"/>
</dbReference>
<evidence type="ECO:0000313" key="1">
    <source>
        <dbReference type="EMBL" id="MEU7296740.1"/>
    </source>
</evidence>
<reference evidence="1 2" key="1">
    <citation type="submission" date="2024-06" db="EMBL/GenBank/DDBJ databases">
        <title>The Natural Products Discovery Center: Release of the First 8490 Sequenced Strains for Exploring Actinobacteria Biosynthetic Diversity.</title>
        <authorList>
            <person name="Kalkreuter E."/>
            <person name="Kautsar S.A."/>
            <person name="Yang D."/>
            <person name="Bader C.D."/>
            <person name="Teijaro C.N."/>
            <person name="Fluegel L."/>
            <person name="Davis C.M."/>
            <person name="Simpson J.R."/>
            <person name="Lauterbach L."/>
            <person name="Steele A.D."/>
            <person name="Gui C."/>
            <person name="Meng S."/>
            <person name="Li G."/>
            <person name="Viehrig K."/>
            <person name="Ye F."/>
            <person name="Su P."/>
            <person name="Kiefer A.F."/>
            <person name="Nichols A."/>
            <person name="Cepeda A.J."/>
            <person name="Yan W."/>
            <person name="Fan B."/>
            <person name="Jiang Y."/>
            <person name="Adhikari A."/>
            <person name="Zheng C.-J."/>
            <person name="Schuster L."/>
            <person name="Cowan T.M."/>
            <person name="Smanski M.J."/>
            <person name="Chevrette M.G."/>
            <person name="De Carvalho L.P.S."/>
            <person name="Shen B."/>
        </authorList>
    </citation>
    <scope>NUCLEOTIDE SEQUENCE [LARGE SCALE GENOMIC DNA]</scope>
    <source>
        <strain evidence="1 2">NPDC045705</strain>
    </source>
</reference>
<comment type="caution">
    <text evidence="1">The sequence shown here is derived from an EMBL/GenBank/DDBJ whole genome shotgun (WGS) entry which is preliminary data.</text>
</comment>
<protein>
    <submittedName>
        <fullName evidence="1">Uncharacterized protein</fullName>
    </submittedName>
</protein>
<gene>
    <name evidence="1" type="ORF">AB0A76_26625</name>
</gene>